<dbReference type="SUPFAM" id="SSF53613">
    <property type="entry name" value="Ribokinase-like"/>
    <property type="match status" value="1"/>
</dbReference>
<dbReference type="Pfam" id="PF00702">
    <property type="entry name" value="Hydrolase"/>
    <property type="match status" value="1"/>
</dbReference>
<keyword evidence="2" id="KW-0808">Transferase</keyword>
<dbReference type="InterPro" id="IPR036412">
    <property type="entry name" value="HAD-like_sf"/>
</dbReference>
<evidence type="ECO:0000259" key="1">
    <source>
        <dbReference type="Pfam" id="PF00294"/>
    </source>
</evidence>
<dbReference type="RefSeq" id="WP_346762401.1">
    <property type="nucleotide sequence ID" value="NZ_JAUJEB010000013.1"/>
</dbReference>
<reference evidence="2" key="1">
    <citation type="submission" date="2023-06" db="EMBL/GenBank/DDBJ databases">
        <title>Genomic of Agaribacillus aureum.</title>
        <authorList>
            <person name="Wang G."/>
        </authorList>
    </citation>
    <scope>NUCLEOTIDE SEQUENCE</scope>
    <source>
        <strain evidence="2">BMA12</strain>
    </source>
</reference>
<feature type="domain" description="Carbohydrate kinase PfkB" evidence="1">
    <location>
        <begin position="23"/>
        <end position="321"/>
    </location>
</feature>
<keyword evidence="2" id="KW-0418">Kinase</keyword>
<dbReference type="CDD" id="cd01427">
    <property type="entry name" value="HAD_like"/>
    <property type="match status" value="1"/>
</dbReference>
<dbReference type="Pfam" id="PF00294">
    <property type="entry name" value="PfkB"/>
    <property type="match status" value="1"/>
</dbReference>
<dbReference type="Proteomes" id="UP001172083">
    <property type="component" value="Unassembled WGS sequence"/>
</dbReference>
<dbReference type="EMBL" id="JAUJEB010000013">
    <property type="protein sequence ID" value="MDN5217064.1"/>
    <property type="molecule type" value="Genomic_DNA"/>
</dbReference>
<comment type="caution">
    <text evidence="2">The sequence shown here is derived from an EMBL/GenBank/DDBJ whole genome shotgun (WGS) entry which is preliminary data.</text>
</comment>
<dbReference type="SUPFAM" id="SSF56784">
    <property type="entry name" value="HAD-like"/>
    <property type="match status" value="1"/>
</dbReference>
<accession>A0ABT8LGX6</accession>
<dbReference type="GO" id="GO:0016301">
    <property type="term" value="F:kinase activity"/>
    <property type="evidence" value="ECO:0007669"/>
    <property type="project" value="UniProtKB-KW"/>
</dbReference>
<dbReference type="Gene3D" id="3.40.1190.20">
    <property type="match status" value="1"/>
</dbReference>
<protein>
    <submittedName>
        <fullName evidence="2">PfkB family carbohydrate kinase</fullName>
    </submittedName>
</protein>
<keyword evidence="3" id="KW-1185">Reference proteome</keyword>
<name>A0ABT8LGX6_9BACT</name>
<dbReference type="InterPro" id="IPR029056">
    <property type="entry name" value="Ribokinase-like"/>
</dbReference>
<dbReference type="Gene3D" id="3.40.50.1000">
    <property type="entry name" value="HAD superfamily/HAD-like"/>
    <property type="match status" value="1"/>
</dbReference>
<evidence type="ECO:0000313" key="2">
    <source>
        <dbReference type="EMBL" id="MDN5217064.1"/>
    </source>
</evidence>
<evidence type="ECO:0000313" key="3">
    <source>
        <dbReference type="Proteomes" id="UP001172083"/>
    </source>
</evidence>
<sequence length="635" mass="69852">MKPDHVIRILDGIKSVKIAIYGDYCLDAYWIMDPEGSEISVETGNQAQSIENHYVTLGGVGNVLANVAALNPAQIIPIGVIGNDIYGRELIRKISDLGIDTSGFVVQENHFDTYVFTKKYLRDQEIERVDFGVKNKRSPETDLALLSNIEKALAQCDVLIVNQQVPGAITNARFVEELNGLFKKYNHKIILVDSRHYSNQFEHVIFKSNDLEIEALDIGKNGRAVGLPLAAIQAHATNVASKTQKPVFVTMGPKGILSVSENGVEQALGIQLLKSIETVGAGDTVASALSLALGAGCSAREAAEFANLAAGVTVQKLMTTGTATPAEIVQLNEEANYLYQPELAVSPRLAQYVPSTDIEMCYDNVLDSLGHIKHAVFDHDGTISTLREGWEKIMEPVMIEAILGDQLKTINQTKYEKVRQRVREFIDLSTGVQTIVQMQGLVELVNEFNYVPKNKIADKFGYKEIFNTALMEMVNGRLSKFSQGAFSINDFIVKGATDFLKAIKARGIKLYLASGTDKHDVINEAEALGYAEVFEGRIYGSVGDITKYSKKMVIDHIVKENKLQGHELAVFGDGPVEIQVCRNYGGIAVGIASDEIRRYGLNIEKRTRLIKSGAHLVVPDFAQGNQLIKLLFKEN</sequence>
<proteinExistence type="predicted"/>
<dbReference type="InterPro" id="IPR011611">
    <property type="entry name" value="PfkB_dom"/>
</dbReference>
<dbReference type="PANTHER" id="PTHR46969:SF1">
    <property type="entry name" value="BIFUNCTIONAL PROTEIN HLDE"/>
    <property type="match status" value="1"/>
</dbReference>
<gene>
    <name evidence="2" type="ORF">QQ020_33645</name>
</gene>
<dbReference type="PANTHER" id="PTHR46969">
    <property type="entry name" value="BIFUNCTIONAL PROTEIN HLDE"/>
    <property type="match status" value="1"/>
</dbReference>
<dbReference type="SFLD" id="SFLDS00003">
    <property type="entry name" value="Haloacid_Dehalogenase"/>
    <property type="match status" value="1"/>
</dbReference>
<dbReference type="InterPro" id="IPR023214">
    <property type="entry name" value="HAD_sf"/>
</dbReference>
<dbReference type="SFLD" id="SFLDG01129">
    <property type="entry name" value="C1.5:_HAD__Beta-PGM__Phosphata"/>
    <property type="match status" value="1"/>
</dbReference>
<organism evidence="2 3">
    <name type="scientific">Agaribacillus aureus</name>
    <dbReference type="NCBI Taxonomy" id="3051825"/>
    <lineage>
        <taxon>Bacteria</taxon>
        <taxon>Pseudomonadati</taxon>
        <taxon>Bacteroidota</taxon>
        <taxon>Cytophagia</taxon>
        <taxon>Cytophagales</taxon>
        <taxon>Splendidivirgaceae</taxon>
        <taxon>Agaribacillus</taxon>
    </lineage>
</organism>